<protein>
    <submittedName>
        <fullName evidence="2">Uncharacterized protein</fullName>
    </submittedName>
</protein>
<name>A0ABQ1WVR9_9BACT</name>
<dbReference type="EMBL" id="BMGS01000005">
    <property type="protein sequence ID" value="GGG44629.1"/>
    <property type="molecule type" value="Genomic_DNA"/>
</dbReference>
<comment type="caution">
    <text evidence="2">The sequence shown here is derived from an EMBL/GenBank/DDBJ whole genome shotgun (WGS) entry which is preliminary data.</text>
</comment>
<sequence length="64" mass="6666">MAVAAVSDEGIVEAEAIAVSAVLAEVSAPAEAPADSVDELPQEAKLSKPRQETDKRMRFIGEGL</sequence>
<proteinExistence type="predicted"/>
<evidence type="ECO:0000313" key="3">
    <source>
        <dbReference type="Proteomes" id="UP000601361"/>
    </source>
</evidence>
<dbReference type="Proteomes" id="UP000601361">
    <property type="component" value="Unassembled WGS sequence"/>
</dbReference>
<keyword evidence="3" id="KW-1185">Reference proteome</keyword>
<organism evidence="2 3">
    <name type="scientific">Hymenobacter glacieicola</name>
    <dbReference type="NCBI Taxonomy" id="1562124"/>
    <lineage>
        <taxon>Bacteria</taxon>
        <taxon>Pseudomonadati</taxon>
        <taxon>Bacteroidota</taxon>
        <taxon>Cytophagia</taxon>
        <taxon>Cytophagales</taxon>
        <taxon>Hymenobacteraceae</taxon>
        <taxon>Hymenobacter</taxon>
    </lineage>
</organism>
<reference evidence="3" key="1">
    <citation type="journal article" date="2019" name="Int. J. Syst. Evol. Microbiol.">
        <title>The Global Catalogue of Microorganisms (GCM) 10K type strain sequencing project: providing services to taxonomists for standard genome sequencing and annotation.</title>
        <authorList>
            <consortium name="The Broad Institute Genomics Platform"/>
            <consortium name="The Broad Institute Genome Sequencing Center for Infectious Disease"/>
            <person name="Wu L."/>
            <person name="Ma J."/>
        </authorList>
    </citation>
    <scope>NUCLEOTIDE SEQUENCE [LARGE SCALE GENOMIC DNA]</scope>
    <source>
        <strain evidence="3">CGMCC 1.12990</strain>
    </source>
</reference>
<feature type="compositionally biased region" description="Basic and acidic residues" evidence="1">
    <location>
        <begin position="45"/>
        <end position="64"/>
    </location>
</feature>
<accession>A0ABQ1WVR9</accession>
<gene>
    <name evidence="2" type="ORF">GCM10011378_21200</name>
</gene>
<evidence type="ECO:0000313" key="2">
    <source>
        <dbReference type="EMBL" id="GGG44629.1"/>
    </source>
</evidence>
<evidence type="ECO:0000256" key="1">
    <source>
        <dbReference type="SAM" id="MobiDB-lite"/>
    </source>
</evidence>
<feature type="region of interest" description="Disordered" evidence="1">
    <location>
        <begin position="30"/>
        <end position="64"/>
    </location>
</feature>